<feature type="compositionally biased region" description="Basic and acidic residues" evidence="1">
    <location>
        <begin position="1"/>
        <end position="15"/>
    </location>
</feature>
<dbReference type="SUPFAM" id="SSF47413">
    <property type="entry name" value="lambda repressor-like DNA-binding domains"/>
    <property type="match status" value="1"/>
</dbReference>
<feature type="region of interest" description="Disordered" evidence="1">
    <location>
        <begin position="1"/>
        <end position="23"/>
    </location>
</feature>
<evidence type="ECO:0000313" key="3">
    <source>
        <dbReference type="EMBL" id="MFL9841932.1"/>
    </source>
</evidence>
<dbReference type="EMBL" id="JBELQC010000002">
    <property type="protein sequence ID" value="MFL9841932.1"/>
    <property type="molecule type" value="Genomic_DNA"/>
</dbReference>
<organism evidence="3 4">
    <name type="scientific">Sphingomonas plantiphila</name>
    <dbReference type="NCBI Taxonomy" id="3163295"/>
    <lineage>
        <taxon>Bacteria</taxon>
        <taxon>Pseudomonadati</taxon>
        <taxon>Pseudomonadota</taxon>
        <taxon>Alphaproteobacteria</taxon>
        <taxon>Sphingomonadales</taxon>
        <taxon>Sphingomonadaceae</taxon>
        <taxon>Sphingomonas</taxon>
    </lineage>
</organism>
<feature type="domain" description="HTH cro/C1-type" evidence="2">
    <location>
        <begin position="41"/>
        <end position="85"/>
    </location>
</feature>
<proteinExistence type="predicted"/>
<accession>A0ABW8YPU2</accession>
<evidence type="ECO:0000313" key="4">
    <source>
        <dbReference type="Proteomes" id="UP001629244"/>
    </source>
</evidence>
<dbReference type="RefSeq" id="WP_408079106.1">
    <property type="nucleotide sequence ID" value="NZ_JBELQC010000002.1"/>
</dbReference>
<protein>
    <submittedName>
        <fullName evidence="3">XRE family transcriptional regulator</fullName>
    </submittedName>
</protein>
<evidence type="ECO:0000256" key="1">
    <source>
        <dbReference type="SAM" id="MobiDB-lite"/>
    </source>
</evidence>
<gene>
    <name evidence="3" type="ORF">ABS767_13235</name>
</gene>
<dbReference type="InterPro" id="IPR001387">
    <property type="entry name" value="Cro/C1-type_HTH"/>
</dbReference>
<dbReference type="InterPro" id="IPR039554">
    <property type="entry name" value="HigA2-like_HTH"/>
</dbReference>
<dbReference type="Gene3D" id="1.10.260.40">
    <property type="entry name" value="lambda repressor-like DNA-binding domains"/>
    <property type="match status" value="1"/>
</dbReference>
<dbReference type="PROSITE" id="PS50943">
    <property type="entry name" value="HTH_CROC1"/>
    <property type="match status" value="1"/>
</dbReference>
<dbReference type="Proteomes" id="UP001629244">
    <property type="component" value="Unassembled WGS sequence"/>
</dbReference>
<reference evidence="3 4" key="1">
    <citation type="submission" date="2024-06" db="EMBL/GenBank/DDBJ databases">
        <authorList>
            <person name="Kaempfer P."/>
            <person name="Viver T."/>
        </authorList>
    </citation>
    <scope>NUCLEOTIDE SEQUENCE [LARGE SCALE GENOMIC DNA]</scope>
    <source>
        <strain evidence="3 4">ST-64</strain>
    </source>
</reference>
<evidence type="ECO:0000259" key="2">
    <source>
        <dbReference type="PROSITE" id="PS50943"/>
    </source>
</evidence>
<dbReference type="InterPro" id="IPR010982">
    <property type="entry name" value="Lambda_DNA-bd_dom_sf"/>
</dbReference>
<dbReference type="Pfam" id="PF13744">
    <property type="entry name" value="HTH_37"/>
    <property type="match status" value="1"/>
</dbReference>
<comment type="caution">
    <text evidence="3">The sequence shown here is derived from an EMBL/GenBank/DDBJ whole genome shotgun (WGS) entry which is preliminary data.</text>
</comment>
<sequence>MEKAKQGRKPSDRGSHTPSTRARQAIADALCSEVYRWRQPQAKAAARLGIHRSNLNRLLQGKLSRFALGNLIDMAAVAGIEVELVIRDPAPEPAAVGMPALPHCRSVDQSPRNRLNLARVDSLPVGTVPQHG</sequence>
<keyword evidence="4" id="KW-1185">Reference proteome</keyword>
<name>A0ABW8YPU2_9SPHN</name>